<dbReference type="GO" id="GO:0005634">
    <property type="term" value="C:nucleus"/>
    <property type="evidence" value="ECO:0007669"/>
    <property type="project" value="UniProtKB-SubCell"/>
</dbReference>
<evidence type="ECO:0000256" key="4">
    <source>
        <dbReference type="ARBA" id="ARBA00022737"/>
    </source>
</evidence>
<keyword evidence="3 6" id="KW-0819">tRNA processing</keyword>
<comment type="function">
    <text evidence="6">Required for the formation of N(7)-methylguanine at position 46 (m7G46) in tRNA. In the complex, it is required to stabilize and induce conformational changes of the catalytic subunit.</text>
</comment>
<dbReference type="InterPro" id="IPR028884">
    <property type="entry name" value="Trm82"/>
</dbReference>
<dbReference type="SUPFAM" id="SSF50978">
    <property type="entry name" value="WD40 repeat-like"/>
    <property type="match status" value="1"/>
</dbReference>
<accession>A0A9P9WQ40</accession>
<dbReference type="InterPro" id="IPR001680">
    <property type="entry name" value="WD40_rpt"/>
</dbReference>
<reference evidence="9" key="1">
    <citation type="submission" date="2021-03" db="EMBL/GenBank/DDBJ databases">
        <title>Revisited historic fungal species revealed as producer of novel bioactive compounds through whole genome sequencing and comparative genomics.</title>
        <authorList>
            <person name="Vignolle G.A."/>
            <person name="Hochenegger N."/>
            <person name="Mach R.L."/>
            <person name="Mach-Aigner A.R."/>
            <person name="Javad Rahimi M."/>
            <person name="Salim K.A."/>
            <person name="Chan C.M."/>
            <person name="Lim L.B.L."/>
            <person name="Cai F."/>
            <person name="Druzhinina I.S."/>
            <person name="U'Ren J.M."/>
            <person name="Derntl C."/>
        </authorList>
    </citation>
    <scope>NUCLEOTIDE SEQUENCE</scope>
    <source>
        <strain evidence="9">TUCIM 5799</strain>
    </source>
</reference>
<feature type="compositionally biased region" description="Basic residues" evidence="8">
    <location>
        <begin position="105"/>
        <end position="118"/>
    </location>
</feature>
<dbReference type="EMBL" id="JAFIMR010000009">
    <property type="protein sequence ID" value="KAI1874528.1"/>
    <property type="molecule type" value="Genomic_DNA"/>
</dbReference>
<dbReference type="AlphaFoldDB" id="A0A9P9WQ40"/>
<keyword evidence="2 6" id="KW-0853">WD repeat</keyword>
<feature type="region of interest" description="Disordered" evidence="8">
    <location>
        <begin position="496"/>
        <end position="516"/>
    </location>
</feature>
<feature type="compositionally biased region" description="Polar residues" evidence="8">
    <location>
        <begin position="506"/>
        <end position="516"/>
    </location>
</feature>
<dbReference type="InterPro" id="IPR036322">
    <property type="entry name" value="WD40_repeat_dom_sf"/>
</dbReference>
<evidence type="ECO:0000313" key="10">
    <source>
        <dbReference type="Proteomes" id="UP000829685"/>
    </source>
</evidence>
<dbReference type="InterPro" id="IPR015943">
    <property type="entry name" value="WD40/YVTN_repeat-like_dom_sf"/>
</dbReference>
<evidence type="ECO:0000256" key="2">
    <source>
        <dbReference type="ARBA" id="ARBA00022574"/>
    </source>
</evidence>
<proteinExistence type="inferred from homology"/>
<keyword evidence="4 6" id="KW-0677">Repeat</keyword>
<organism evidence="9 10">
    <name type="scientific">Neoarthrinium moseri</name>
    <dbReference type="NCBI Taxonomy" id="1658444"/>
    <lineage>
        <taxon>Eukaryota</taxon>
        <taxon>Fungi</taxon>
        <taxon>Dikarya</taxon>
        <taxon>Ascomycota</taxon>
        <taxon>Pezizomycotina</taxon>
        <taxon>Sordariomycetes</taxon>
        <taxon>Xylariomycetidae</taxon>
        <taxon>Amphisphaeriales</taxon>
        <taxon>Apiosporaceae</taxon>
        <taxon>Neoarthrinium</taxon>
    </lineage>
</organism>
<keyword evidence="5 6" id="KW-0539">Nucleus</keyword>
<dbReference type="PANTHER" id="PTHR16288:SF0">
    <property type="entry name" value="TRNA (GUANINE-N(7)-)-METHYLTRANSFERASE NON-CATALYTIC SUBUNIT WDR4"/>
    <property type="match status" value="1"/>
</dbReference>
<evidence type="ECO:0000256" key="8">
    <source>
        <dbReference type="SAM" id="MobiDB-lite"/>
    </source>
</evidence>
<dbReference type="GO" id="GO:0005829">
    <property type="term" value="C:cytosol"/>
    <property type="evidence" value="ECO:0007669"/>
    <property type="project" value="TreeGrafter"/>
</dbReference>
<evidence type="ECO:0000313" key="9">
    <source>
        <dbReference type="EMBL" id="KAI1874528.1"/>
    </source>
</evidence>
<name>A0A9P9WQ40_9PEZI</name>
<evidence type="ECO:0000256" key="5">
    <source>
        <dbReference type="ARBA" id="ARBA00023242"/>
    </source>
</evidence>
<gene>
    <name evidence="9" type="ORF">JX265_004736</name>
</gene>
<evidence type="ECO:0000256" key="1">
    <source>
        <dbReference type="ARBA" id="ARBA00004123"/>
    </source>
</evidence>
<feature type="compositionally biased region" description="Low complexity" evidence="8">
    <location>
        <begin position="85"/>
        <end position="99"/>
    </location>
</feature>
<comment type="similarity">
    <text evidence="6">Belongs to the WD repeat TRM82 family.</text>
</comment>
<dbReference type="PROSITE" id="PS50082">
    <property type="entry name" value="WD_REPEATS_2"/>
    <property type="match status" value="1"/>
</dbReference>
<comment type="caution">
    <text evidence="9">The sequence shown here is derived from an EMBL/GenBank/DDBJ whole genome shotgun (WGS) entry which is preliminary data.</text>
</comment>
<dbReference type="PANTHER" id="PTHR16288">
    <property type="entry name" value="WD40 REPEAT PROTEIN 4"/>
    <property type="match status" value="1"/>
</dbReference>
<evidence type="ECO:0000256" key="7">
    <source>
        <dbReference type="PROSITE-ProRule" id="PRU00221"/>
    </source>
</evidence>
<feature type="region of interest" description="Disordered" evidence="8">
    <location>
        <begin position="39"/>
        <end position="124"/>
    </location>
</feature>
<feature type="repeat" description="WD" evidence="7">
    <location>
        <begin position="318"/>
        <end position="358"/>
    </location>
</feature>
<comment type="pathway">
    <text evidence="6">tRNA modification; N(7)-methylguanine-tRNA biosynthesis.</text>
</comment>
<comment type="subcellular location">
    <subcellularLocation>
        <location evidence="1 6">Nucleus</location>
    </subcellularLocation>
</comment>
<keyword evidence="10" id="KW-1185">Reference proteome</keyword>
<dbReference type="GO" id="GO:0106004">
    <property type="term" value="P:tRNA (guanine-N7)-methylation"/>
    <property type="evidence" value="ECO:0007669"/>
    <property type="project" value="UniProtKB-UniRule"/>
</dbReference>
<dbReference type="HAMAP" id="MF_03056">
    <property type="entry name" value="TRM82"/>
    <property type="match status" value="1"/>
</dbReference>
<dbReference type="Gene3D" id="2.130.10.10">
    <property type="entry name" value="YVTN repeat-like/Quinoprotein amine dehydrogenase"/>
    <property type="match status" value="2"/>
</dbReference>
<protein>
    <recommendedName>
        <fullName evidence="11">Transfer RNA methyltransferase 82</fullName>
    </recommendedName>
</protein>
<evidence type="ECO:0008006" key="11">
    <source>
        <dbReference type="Google" id="ProtNLM"/>
    </source>
</evidence>
<dbReference type="Pfam" id="PF00400">
    <property type="entry name" value="WD40"/>
    <property type="match status" value="1"/>
</dbReference>
<evidence type="ECO:0000256" key="6">
    <source>
        <dbReference type="HAMAP-Rule" id="MF_03056"/>
    </source>
</evidence>
<dbReference type="GO" id="GO:0043527">
    <property type="term" value="C:tRNA methyltransferase complex"/>
    <property type="evidence" value="ECO:0007669"/>
    <property type="project" value="TreeGrafter"/>
</dbReference>
<evidence type="ECO:0000256" key="3">
    <source>
        <dbReference type="ARBA" id="ARBA00022694"/>
    </source>
</evidence>
<sequence length="516" mass="54982">MSLPYQCVTALGQTGIICAARGTVLFTFGADGSLLSSWEHPATQRKTSSVEGAAEEAAGKAGEESGASSPPPKKRKVDAEGGVEAAGTAPTEESATSTADDAKSNGRRNRSQKAKPKHPQYNVQEQPYVNLLKATANGGYLVAITGTDKTIWVFEHDGKGQLKELSQRSMPKRPCDIALTSDDTVLLVADKFGDVYSLPLVPSADGETEAGASTPASSKAPPRLVSKGANPLTVHSKRNLKALEDQKRQRESQGENGGSKPRDAPTFEHELLIGHVSMLTSIAVTSSNGKPYILTGDRDEHIRVSRGIPQAYVIESFCLGHTAFINALSLPRPDILVSGGGDNELHVWDWKTGTLKAKVDLLGHVQQVVPSADKLAVSRLISTDQYIFATCERVPAIFVFTTTDVGVHFAQILQLAGNPLDMAIVPEQGAASRLVVGVDGADAAARLLVFTPHENSWSQSTDVTFQETDVKGLEAARADLDRILYTVENLRKTDFGFGDDDAETPAQESEAASTPA</sequence>
<dbReference type="Proteomes" id="UP000829685">
    <property type="component" value="Unassembled WGS sequence"/>
</dbReference>
<feature type="region of interest" description="Disordered" evidence="8">
    <location>
        <begin position="205"/>
        <end position="265"/>
    </location>
</feature>
<dbReference type="SMART" id="SM00320">
    <property type="entry name" value="WD40"/>
    <property type="match status" value="3"/>
</dbReference>
<feature type="compositionally biased region" description="Basic and acidic residues" evidence="8">
    <location>
        <begin position="241"/>
        <end position="253"/>
    </location>
</feature>